<reference evidence="3" key="1">
    <citation type="submission" date="2020-12" db="EMBL/GenBank/DDBJ databases">
        <title>WGS assembly of Carya illinoinensis cv. Pawnee.</title>
        <authorList>
            <person name="Platts A."/>
            <person name="Shu S."/>
            <person name="Wright S."/>
            <person name="Barry K."/>
            <person name="Edger P."/>
            <person name="Pires J.C."/>
            <person name="Schmutz J."/>
        </authorList>
    </citation>
    <scope>NUCLEOTIDE SEQUENCE</scope>
    <source>
        <tissue evidence="3">Leaf</tissue>
    </source>
</reference>
<evidence type="ECO:0000256" key="1">
    <source>
        <dbReference type="SAM" id="MobiDB-lite"/>
    </source>
</evidence>
<evidence type="ECO:0000313" key="3">
    <source>
        <dbReference type="EMBL" id="KAG6659278.1"/>
    </source>
</evidence>
<feature type="signal peptide" evidence="2">
    <location>
        <begin position="1"/>
        <end position="24"/>
    </location>
</feature>
<dbReference type="EMBL" id="CM031827">
    <property type="protein sequence ID" value="KAG6719654.1"/>
    <property type="molecule type" value="Genomic_DNA"/>
</dbReference>
<dbReference type="Proteomes" id="UP000811609">
    <property type="component" value="Chromosome 3"/>
</dbReference>
<feature type="region of interest" description="Disordered" evidence="1">
    <location>
        <begin position="67"/>
        <end position="87"/>
    </location>
</feature>
<organism evidence="3 5">
    <name type="scientific">Carya illinoinensis</name>
    <name type="common">Pecan</name>
    <dbReference type="NCBI Taxonomy" id="32201"/>
    <lineage>
        <taxon>Eukaryota</taxon>
        <taxon>Viridiplantae</taxon>
        <taxon>Streptophyta</taxon>
        <taxon>Embryophyta</taxon>
        <taxon>Tracheophyta</taxon>
        <taxon>Spermatophyta</taxon>
        <taxon>Magnoliopsida</taxon>
        <taxon>eudicotyledons</taxon>
        <taxon>Gunneridae</taxon>
        <taxon>Pentapetalae</taxon>
        <taxon>rosids</taxon>
        <taxon>fabids</taxon>
        <taxon>Fagales</taxon>
        <taxon>Juglandaceae</taxon>
        <taxon>Carya</taxon>
    </lineage>
</organism>
<feature type="region of interest" description="Disordered" evidence="1">
    <location>
        <begin position="29"/>
        <end position="52"/>
    </location>
</feature>
<keyword evidence="2" id="KW-0732">Signal</keyword>
<evidence type="ECO:0008006" key="6">
    <source>
        <dbReference type="Google" id="ProtNLM"/>
    </source>
</evidence>
<evidence type="ECO:0000313" key="5">
    <source>
        <dbReference type="Proteomes" id="UP000811609"/>
    </source>
</evidence>
<feature type="chain" id="PRO_5035789861" description="Rapid ALkalinization Factor" evidence="2">
    <location>
        <begin position="25"/>
        <end position="87"/>
    </location>
</feature>
<name>A0A8T1QW20_CARIL</name>
<protein>
    <recommendedName>
        <fullName evidence="6">Rapid ALkalinization Factor</fullName>
    </recommendedName>
</protein>
<reference evidence="4" key="2">
    <citation type="submission" date="2021-01" db="EMBL/GenBank/DDBJ databases">
        <authorList>
            <person name="Lovell J.T."/>
            <person name="Bentley N."/>
            <person name="Bhattarai G."/>
            <person name="Jenkins J.W."/>
            <person name="Sreedasyam A."/>
            <person name="Alarcon Y."/>
            <person name="Bock C."/>
            <person name="Boston L."/>
            <person name="Carlson J."/>
            <person name="Cervantes K."/>
            <person name="Clermont K."/>
            <person name="Krom N."/>
            <person name="Kubenka K."/>
            <person name="Mamidi S."/>
            <person name="Mattison C."/>
            <person name="Monteros M."/>
            <person name="Pisani C."/>
            <person name="Plott C."/>
            <person name="Rajasekar S."/>
            <person name="Rhein H.S."/>
            <person name="Rohla C."/>
            <person name="Song M."/>
            <person name="Hilaire R.S."/>
            <person name="Shu S."/>
            <person name="Wells L."/>
            <person name="Wang X."/>
            <person name="Webber J."/>
            <person name="Heerema R.J."/>
            <person name="Klein P."/>
            <person name="Conner P."/>
            <person name="Grauke L."/>
            <person name="Grimwood J."/>
            <person name="Schmutz J."/>
            <person name="Randall J.J."/>
        </authorList>
    </citation>
    <scope>NUCLEOTIDE SEQUENCE</scope>
    <source>
        <tissue evidence="4">Leaf</tissue>
    </source>
</reference>
<sequence length="87" mass="9347">MKTISVICCILLAFLLFSSPSIMARELAGHDHEADGTTADPSKNNHNMPCGSRNGNPQYAACIGKQKPRNCSSKGGPYNRRCNPPQG</sequence>
<dbReference type="EMBL" id="CM031811">
    <property type="protein sequence ID" value="KAG6659278.1"/>
    <property type="molecule type" value="Genomic_DNA"/>
</dbReference>
<comment type="caution">
    <text evidence="3">The sequence shown here is derived from an EMBL/GenBank/DDBJ whole genome shotgun (WGS) entry which is preliminary data.</text>
</comment>
<keyword evidence="5" id="KW-1185">Reference proteome</keyword>
<accession>A0A8T1QW20</accession>
<evidence type="ECO:0000256" key="2">
    <source>
        <dbReference type="SAM" id="SignalP"/>
    </source>
</evidence>
<dbReference type="Proteomes" id="UP000811246">
    <property type="component" value="Chromosome 3"/>
</dbReference>
<proteinExistence type="predicted"/>
<feature type="compositionally biased region" description="Polar residues" evidence="1">
    <location>
        <begin position="39"/>
        <end position="52"/>
    </location>
</feature>
<gene>
    <name evidence="3" type="ORF">CIPAW_03G022500</name>
    <name evidence="4" type="ORF">I3842_03G017000</name>
</gene>
<dbReference type="AlphaFoldDB" id="A0A8T1QW20"/>
<evidence type="ECO:0000313" key="4">
    <source>
        <dbReference type="EMBL" id="KAG6719654.1"/>
    </source>
</evidence>